<dbReference type="AlphaFoldDB" id="A0A108UAS2"/>
<dbReference type="Proteomes" id="UP000023435">
    <property type="component" value="Unassembled WGS sequence"/>
</dbReference>
<dbReference type="InterPro" id="IPR050491">
    <property type="entry name" value="AmpC-like"/>
</dbReference>
<dbReference type="Pfam" id="PF00144">
    <property type="entry name" value="Beta-lactamase"/>
    <property type="match status" value="1"/>
</dbReference>
<dbReference type="PROSITE" id="PS51318">
    <property type="entry name" value="TAT"/>
    <property type="match status" value="1"/>
</dbReference>
<dbReference type="PANTHER" id="PTHR46825:SF9">
    <property type="entry name" value="BETA-LACTAMASE-RELATED DOMAIN-CONTAINING PROTEIN"/>
    <property type="match status" value="1"/>
</dbReference>
<evidence type="ECO:0000256" key="1">
    <source>
        <dbReference type="SAM" id="SignalP"/>
    </source>
</evidence>
<dbReference type="OrthoDB" id="5705574at2"/>
<accession>A0A108UAS2</accession>
<dbReference type="EMBL" id="JAJA02000001">
    <property type="protein sequence ID" value="KWS05689.1"/>
    <property type="molecule type" value="Genomic_DNA"/>
</dbReference>
<reference evidence="3 4" key="1">
    <citation type="journal article" date="2014" name="Genome Announc.">
        <title>Draft Genome Sequence of Lysobacter capsici AZ78, a Bacterium Antagonistic to Plant-Pathogenic Oomycetes.</title>
        <authorList>
            <person name="Puopolo G."/>
            <person name="Sonego P."/>
            <person name="Engelen K."/>
            <person name="Pertot I."/>
        </authorList>
    </citation>
    <scope>NUCLEOTIDE SEQUENCE [LARGE SCALE GENOMIC DNA]</scope>
    <source>
        <strain evidence="3 4">AZ78</strain>
    </source>
</reference>
<keyword evidence="4" id="KW-1185">Reference proteome</keyword>
<feature type="domain" description="Beta-lactamase-related" evidence="2">
    <location>
        <begin position="46"/>
        <end position="390"/>
    </location>
</feature>
<keyword evidence="1" id="KW-0732">Signal</keyword>
<comment type="caution">
    <text evidence="3">The sequence shown here is derived from an EMBL/GenBank/DDBJ whole genome shotgun (WGS) entry which is preliminary data.</text>
</comment>
<dbReference type="InterPro" id="IPR006311">
    <property type="entry name" value="TAT_signal"/>
</dbReference>
<evidence type="ECO:0000313" key="3">
    <source>
        <dbReference type="EMBL" id="KWS05689.1"/>
    </source>
</evidence>
<evidence type="ECO:0000313" key="4">
    <source>
        <dbReference type="Proteomes" id="UP000023435"/>
    </source>
</evidence>
<proteinExistence type="predicted"/>
<name>A0A108UAS2_9GAMM</name>
<protein>
    <submittedName>
        <fullName evidence="3">Beta-lactamase class C</fullName>
    </submittedName>
</protein>
<dbReference type="RefSeq" id="WP_036105342.1">
    <property type="nucleotide sequence ID" value="NZ_JAJA02000001.1"/>
</dbReference>
<feature type="signal peptide" evidence="1">
    <location>
        <begin position="1"/>
        <end position="30"/>
    </location>
</feature>
<dbReference type="SUPFAM" id="SSF56601">
    <property type="entry name" value="beta-lactamase/transpeptidase-like"/>
    <property type="match status" value="1"/>
</dbReference>
<dbReference type="InterPro" id="IPR001466">
    <property type="entry name" value="Beta-lactam-related"/>
</dbReference>
<evidence type="ECO:0000259" key="2">
    <source>
        <dbReference type="Pfam" id="PF00144"/>
    </source>
</evidence>
<organism evidence="3 4">
    <name type="scientific">Lysobacter capsici AZ78</name>
    <dbReference type="NCBI Taxonomy" id="1444315"/>
    <lineage>
        <taxon>Bacteria</taxon>
        <taxon>Pseudomonadati</taxon>
        <taxon>Pseudomonadota</taxon>
        <taxon>Gammaproteobacteria</taxon>
        <taxon>Lysobacterales</taxon>
        <taxon>Lysobacteraceae</taxon>
        <taxon>Lysobacter</taxon>
    </lineage>
</organism>
<sequence length="401" mass="43128">MKTNKTHDALPGRRRFLAAGLALASAPAFGLTGGAAPPDSASREFNAFVLEQMRQARIPGLAVGSARDGVTRFARGFGYADIESRRMVDADTVFHLASITKTVTATAIAWLHEQGRLDLDEPVAPHLDFPLRHPRHRAAAITARQLLMHTSGISDANYYRIDFRTPGRDADLSLQGFLRDYLVPGGKAYSAEGSFSAHAPGAAWDYSNVGFAVLGELAARVSGEDMRELTRRELFAPLGMTSTFWTLADTPAARSATPYLTADSAYVRQLSIGSPDWPGSMLRSSIADLTRYVAASANGGATGDARILRPQTMAELLLMRQPAQLPAWLTGQGLGWMQGRLGDRIVANHWGGDPGVFTAAYLDPDARCGVAILCNVSTSEASKAAIKNIALRLLSRPDEAY</sequence>
<dbReference type="PANTHER" id="PTHR46825">
    <property type="entry name" value="D-ALANYL-D-ALANINE-CARBOXYPEPTIDASE/ENDOPEPTIDASE AMPH"/>
    <property type="match status" value="1"/>
</dbReference>
<gene>
    <name evidence="3" type="ORF">AZ78_3241</name>
</gene>
<feature type="chain" id="PRO_5007131791" evidence="1">
    <location>
        <begin position="31"/>
        <end position="401"/>
    </location>
</feature>
<dbReference type="Gene3D" id="3.40.710.10">
    <property type="entry name" value="DD-peptidase/beta-lactamase superfamily"/>
    <property type="match status" value="1"/>
</dbReference>
<dbReference type="InterPro" id="IPR012338">
    <property type="entry name" value="Beta-lactam/transpept-like"/>
</dbReference>